<keyword evidence="1" id="KW-0812">Transmembrane</keyword>
<dbReference type="Proteomes" id="UP000501690">
    <property type="component" value="Linkage Group LG5"/>
</dbReference>
<accession>A0A4D6LYI6</accession>
<dbReference type="AlphaFoldDB" id="A0A4D6LYI6"/>
<keyword evidence="3" id="KW-1185">Reference proteome</keyword>
<evidence type="ECO:0000256" key="1">
    <source>
        <dbReference type="SAM" id="Phobius"/>
    </source>
</evidence>
<feature type="transmembrane region" description="Helical" evidence="1">
    <location>
        <begin position="6"/>
        <end position="25"/>
    </location>
</feature>
<proteinExistence type="predicted"/>
<reference evidence="2 3" key="1">
    <citation type="submission" date="2019-04" db="EMBL/GenBank/DDBJ databases">
        <title>An improved genome assembly and genetic linkage map for asparagus bean, Vigna unguiculata ssp. sesquipedialis.</title>
        <authorList>
            <person name="Xia Q."/>
            <person name="Zhang R."/>
            <person name="Dong Y."/>
        </authorList>
    </citation>
    <scope>NUCLEOTIDE SEQUENCE [LARGE SCALE GENOMIC DNA]</scope>
    <source>
        <tissue evidence="2">Leaf</tissue>
    </source>
</reference>
<evidence type="ECO:0000313" key="2">
    <source>
        <dbReference type="EMBL" id="QCD92934.1"/>
    </source>
</evidence>
<keyword evidence="1" id="KW-0472">Membrane</keyword>
<protein>
    <submittedName>
        <fullName evidence="2">Uncharacterized protein</fullName>
    </submittedName>
</protein>
<keyword evidence="1" id="KW-1133">Transmembrane helix</keyword>
<sequence length="75" mass="8753">MVFGILLSPITSALFTFIFICLRNVPIAFKDQLLKATTYRLVILLFLTSQQQPLIKMNQMFKLFLLLKAKVWWCA</sequence>
<evidence type="ECO:0000313" key="3">
    <source>
        <dbReference type="Proteomes" id="UP000501690"/>
    </source>
</evidence>
<gene>
    <name evidence="2" type="ORF">DEO72_LG5g1003</name>
</gene>
<name>A0A4D6LYI6_VIGUN</name>
<organism evidence="2 3">
    <name type="scientific">Vigna unguiculata</name>
    <name type="common">Cowpea</name>
    <dbReference type="NCBI Taxonomy" id="3917"/>
    <lineage>
        <taxon>Eukaryota</taxon>
        <taxon>Viridiplantae</taxon>
        <taxon>Streptophyta</taxon>
        <taxon>Embryophyta</taxon>
        <taxon>Tracheophyta</taxon>
        <taxon>Spermatophyta</taxon>
        <taxon>Magnoliopsida</taxon>
        <taxon>eudicotyledons</taxon>
        <taxon>Gunneridae</taxon>
        <taxon>Pentapetalae</taxon>
        <taxon>rosids</taxon>
        <taxon>fabids</taxon>
        <taxon>Fabales</taxon>
        <taxon>Fabaceae</taxon>
        <taxon>Papilionoideae</taxon>
        <taxon>50 kb inversion clade</taxon>
        <taxon>NPAAA clade</taxon>
        <taxon>indigoferoid/millettioid clade</taxon>
        <taxon>Phaseoleae</taxon>
        <taxon>Vigna</taxon>
    </lineage>
</organism>
<dbReference type="EMBL" id="CP039349">
    <property type="protein sequence ID" value="QCD92934.1"/>
    <property type="molecule type" value="Genomic_DNA"/>
</dbReference>